<comment type="caution">
    <text evidence="12">The sequence shown here is derived from an EMBL/GenBank/DDBJ whole genome shotgun (WGS) entry which is preliminary data.</text>
</comment>
<feature type="region of interest" description="Disordered" evidence="9">
    <location>
        <begin position="461"/>
        <end position="496"/>
    </location>
</feature>
<dbReference type="PROSITE" id="PS50850">
    <property type="entry name" value="MFS"/>
    <property type="match status" value="1"/>
</dbReference>
<dbReference type="InterPro" id="IPR005829">
    <property type="entry name" value="Sugar_transporter_CS"/>
</dbReference>
<dbReference type="InterPro" id="IPR020846">
    <property type="entry name" value="MFS_dom"/>
</dbReference>
<dbReference type="VEuPathDB" id="VectorBase:RSAN_035285"/>
<dbReference type="PROSITE" id="PS00217">
    <property type="entry name" value="SUGAR_TRANSPORT_2"/>
    <property type="match status" value="1"/>
</dbReference>
<feature type="region of interest" description="Disordered" evidence="9">
    <location>
        <begin position="539"/>
        <end position="614"/>
    </location>
</feature>
<evidence type="ECO:0000256" key="3">
    <source>
        <dbReference type="ARBA" id="ARBA00022692"/>
    </source>
</evidence>
<dbReference type="InterPro" id="IPR036259">
    <property type="entry name" value="MFS_trans_sf"/>
</dbReference>
<feature type="transmembrane region" description="Helical" evidence="10">
    <location>
        <begin position="171"/>
        <end position="192"/>
    </location>
</feature>
<evidence type="ECO:0000256" key="7">
    <source>
        <dbReference type="ARBA" id="ARBA00024348"/>
    </source>
</evidence>
<evidence type="ECO:0000256" key="6">
    <source>
        <dbReference type="ARBA" id="ARBA00023180"/>
    </source>
</evidence>
<comment type="subcellular location">
    <subcellularLocation>
        <location evidence="1">Cell membrane</location>
        <topology evidence="1">Multi-pass membrane protein</topology>
    </subcellularLocation>
</comment>
<feature type="transmembrane region" description="Helical" evidence="10">
    <location>
        <begin position="110"/>
        <end position="135"/>
    </location>
</feature>
<sequence>MAEKKEDGPKGFELFYVAAASAWLGSVAMGTNLGYSSPAIPSLQSNFTEGGLEINESEESWFGSLMTLGALTGGLVAGFLVDSLGRKLSIIFSSLGFIAGWVLIATASTVVVLCLGRVVTGFFTGLISLAVPVYVSEISRPQVRGTLGAGIQLSVTIGILGVFFFGKYLSWSSLAILCLTVPAAMAVLMIFMSESPRWLLQKGKREDALKALQFLYGPGTDHEAERNAIEMNLKMSPSEKFHVKELQQPFIYKPILISLFLMFAQQLSGINAVMFYAVSIFQSAGTTIPPEDCMVIIGVVQVIATLGATMVMDKGGRRVLLLTSAALLALSLGVLGGYHYVKATKGDEAVESIGWLPLVCLSLFIIGFSCGMGPIPWLMMGELLPLRVRGFATGMCTGFNWTMAFVVTKTFNDMIDLLKPYGTYWFFCIVMITSFFVVVLTLPETKGKTLEEIEAAFRSGHEPLKKPSEPVAAEVTPATAPAPPHAAPSPGPGGAAAAATTIAVTTTTAAAANAATANAANAANAATANAATAATTAAVSEAVPSPKRPSVPSTHSKLTSPDKTMSPNRKVSKSTVSEAPHTESAPRSPSKNQKAEKDGGGGAGGGGGGGGGAN</sequence>
<feature type="transmembrane region" description="Helical" evidence="10">
    <location>
        <begin position="294"/>
        <end position="312"/>
    </location>
</feature>
<keyword evidence="3 10" id="KW-0812">Transmembrane</keyword>
<evidence type="ECO:0000259" key="11">
    <source>
        <dbReference type="PROSITE" id="PS50850"/>
    </source>
</evidence>
<dbReference type="AlphaFoldDB" id="A0A9D4YP64"/>
<keyword evidence="5 10" id="KW-0472">Membrane</keyword>
<dbReference type="PROSITE" id="PS00216">
    <property type="entry name" value="SUGAR_TRANSPORT_1"/>
    <property type="match status" value="1"/>
</dbReference>
<dbReference type="InterPro" id="IPR044775">
    <property type="entry name" value="MFS_ERD6/Tret1-like"/>
</dbReference>
<comment type="similarity">
    <text evidence="7">Belongs to the major facilitator superfamily. Sugar transporter (TC 2.A.1.1) family. Trehalose transporter subfamily.</text>
</comment>
<feature type="compositionally biased region" description="Polar residues" evidence="9">
    <location>
        <begin position="551"/>
        <end position="577"/>
    </location>
</feature>
<keyword evidence="6" id="KW-0325">Glycoprotein</keyword>
<feature type="transmembrane region" description="Helical" evidence="10">
    <location>
        <begin position="61"/>
        <end position="81"/>
    </location>
</feature>
<evidence type="ECO:0000256" key="2">
    <source>
        <dbReference type="ARBA" id="ARBA00022475"/>
    </source>
</evidence>
<dbReference type="InterPro" id="IPR005828">
    <property type="entry name" value="MFS_sugar_transport-like"/>
</dbReference>
<dbReference type="Proteomes" id="UP000821837">
    <property type="component" value="Chromosome 1"/>
</dbReference>
<feature type="transmembrane region" description="Helical" evidence="10">
    <location>
        <begin position="319"/>
        <end position="341"/>
    </location>
</feature>
<keyword evidence="8" id="KW-0813">Transport</keyword>
<feature type="transmembrane region" description="Helical" evidence="10">
    <location>
        <begin position="353"/>
        <end position="379"/>
    </location>
</feature>
<evidence type="ECO:0000256" key="4">
    <source>
        <dbReference type="ARBA" id="ARBA00022989"/>
    </source>
</evidence>
<dbReference type="PANTHER" id="PTHR48021:SF1">
    <property type="entry name" value="GH07001P-RELATED"/>
    <property type="match status" value="1"/>
</dbReference>
<feature type="compositionally biased region" description="Low complexity" evidence="9">
    <location>
        <begin position="469"/>
        <end position="479"/>
    </location>
</feature>
<dbReference type="InterPro" id="IPR050549">
    <property type="entry name" value="MFS_Trehalose_Transporter"/>
</dbReference>
<evidence type="ECO:0000313" key="12">
    <source>
        <dbReference type="EMBL" id="KAH7983383.1"/>
    </source>
</evidence>
<keyword evidence="13" id="KW-1185">Reference proteome</keyword>
<feature type="transmembrane region" description="Helical" evidence="10">
    <location>
        <begin position="391"/>
        <end position="411"/>
    </location>
</feature>
<dbReference type="SUPFAM" id="SSF103473">
    <property type="entry name" value="MFS general substrate transporter"/>
    <property type="match status" value="1"/>
</dbReference>
<dbReference type="FunFam" id="1.20.1250.20:FF:000055">
    <property type="entry name" value="Facilitated trehalose transporter Tret1-2 homolog"/>
    <property type="match status" value="1"/>
</dbReference>
<feature type="transmembrane region" description="Helical" evidence="10">
    <location>
        <begin position="147"/>
        <end position="165"/>
    </location>
</feature>
<name>A0A9D4YP64_RHISA</name>
<dbReference type="Gene3D" id="1.20.1250.20">
    <property type="entry name" value="MFS general substrate transporter like domains"/>
    <property type="match status" value="1"/>
</dbReference>
<evidence type="ECO:0000256" key="9">
    <source>
        <dbReference type="SAM" id="MobiDB-lite"/>
    </source>
</evidence>
<evidence type="ECO:0000256" key="10">
    <source>
        <dbReference type="SAM" id="Phobius"/>
    </source>
</evidence>
<dbReference type="GO" id="GO:0051119">
    <property type="term" value="F:sugar transmembrane transporter activity"/>
    <property type="evidence" value="ECO:0007669"/>
    <property type="project" value="InterPro"/>
</dbReference>
<evidence type="ECO:0000256" key="5">
    <source>
        <dbReference type="ARBA" id="ARBA00023136"/>
    </source>
</evidence>
<gene>
    <name evidence="12" type="ORF">HPB52_011530</name>
</gene>
<keyword evidence="4 10" id="KW-1133">Transmembrane helix</keyword>
<feature type="transmembrane region" description="Helical" evidence="10">
    <location>
        <begin position="255"/>
        <end position="282"/>
    </location>
</feature>
<feature type="domain" description="Major facilitator superfamily (MFS) profile" evidence="11">
    <location>
        <begin position="18"/>
        <end position="446"/>
    </location>
</feature>
<evidence type="ECO:0000256" key="8">
    <source>
        <dbReference type="RuleBase" id="RU003346"/>
    </source>
</evidence>
<dbReference type="CDD" id="cd17358">
    <property type="entry name" value="MFS_GLUT6_8_Class3_like"/>
    <property type="match status" value="1"/>
</dbReference>
<dbReference type="PRINTS" id="PR00171">
    <property type="entry name" value="SUGRTRNSPORT"/>
</dbReference>
<protein>
    <recommendedName>
        <fullName evidence="11">Major facilitator superfamily (MFS) profile domain-containing protein</fullName>
    </recommendedName>
</protein>
<evidence type="ECO:0000256" key="1">
    <source>
        <dbReference type="ARBA" id="ARBA00004651"/>
    </source>
</evidence>
<keyword evidence="2" id="KW-1003">Cell membrane</keyword>
<evidence type="ECO:0000313" key="13">
    <source>
        <dbReference type="Proteomes" id="UP000821837"/>
    </source>
</evidence>
<organism evidence="12 13">
    <name type="scientific">Rhipicephalus sanguineus</name>
    <name type="common">Brown dog tick</name>
    <name type="synonym">Ixodes sanguineus</name>
    <dbReference type="NCBI Taxonomy" id="34632"/>
    <lineage>
        <taxon>Eukaryota</taxon>
        <taxon>Metazoa</taxon>
        <taxon>Ecdysozoa</taxon>
        <taxon>Arthropoda</taxon>
        <taxon>Chelicerata</taxon>
        <taxon>Arachnida</taxon>
        <taxon>Acari</taxon>
        <taxon>Parasitiformes</taxon>
        <taxon>Ixodida</taxon>
        <taxon>Ixodoidea</taxon>
        <taxon>Ixodidae</taxon>
        <taxon>Rhipicephalinae</taxon>
        <taxon>Rhipicephalus</taxon>
        <taxon>Rhipicephalus</taxon>
    </lineage>
</organism>
<dbReference type="NCBIfam" id="TIGR00879">
    <property type="entry name" value="SP"/>
    <property type="match status" value="1"/>
</dbReference>
<feature type="transmembrane region" description="Helical" evidence="10">
    <location>
        <begin position="12"/>
        <end position="35"/>
    </location>
</feature>
<accession>A0A9D4YP64</accession>
<feature type="transmembrane region" description="Helical" evidence="10">
    <location>
        <begin position="423"/>
        <end position="442"/>
    </location>
</feature>
<dbReference type="InterPro" id="IPR003663">
    <property type="entry name" value="Sugar/inositol_transpt"/>
</dbReference>
<proteinExistence type="inferred from homology"/>
<dbReference type="EMBL" id="JABSTV010001245">
    <property type="protein sequence ID" value="KAH7983383.1"/>
    <property type="molecule type" value="Genomic_DNA"/>
</dbReference>
<dbReference type="GO" id="GO:0005886">
    <property type="term" value="C:plasma membrane"/>
    <property type="evidence" value="ECO:0007669"/>
    <property type="project" value="UniProtKB-SubCell"/>
</dbReference>
<reference evidence="12" key="1">
    <citation type="journal article" date="2020" name="Cell">
        <title>Large-Scale Comparative Analyses of Tick Genomes Elucidate Their Genetic Diversity and Vector Capacities.</title>
        <authorList>
            <consortium name="Tick Genome and Microbiome Consortium (TIGMIC)"/>
            <person name="Jia N."/>
            <person name="Wang J."/>
            <person name="Shi W."/>
            <person name="Du L."/>
            <person name="Sun Y."/>
            <person name="Zhan W."/>
            <person name="Jiang J.F."/>
            <person name="Wang Q."/>
            <person name="Zhang B."/>
            <person name="Ji P."/>
            <person name="Bell-Sakyi L."/>
            <person name="Cui X.M."/>
            <person name="Yuan T.T."/>
            <person name="Jiang B.G."/>
            <person name="Yang W.F."/>
            <person name="Lam T.T."/>
            <person name="Chang Q.C."/>
            <person name="Ding S.J."/>
            <person name="Wang X.J."/>
            <person name="Zhu J.G."/>
            <person name="Ruan X.D."/>
            <person name="Zhao L."/>
            <person name="Wei J.T."/>
            <person name="Ye R.Z."/>
            <person name="Que T.C."/>
            <person name="Du C.H."/>
            <person name="Zhou Y.H."/>
            <person name="Cheng J.X."/>
            <person name="Dai P.F."/>
            <person name="Guo W.B."/>
            <person name="Han X.H."/>
            <person name="Huang E.J."/>
            <person name="Li L.F."/>
            <person name="Wei W."/>
            <person name="Gao Y.C."/>
            <person name="Liu J.Z."/>
            <person name="Shao H.Z."/>
            <person name="Wang X."/>
            <person name="Wang C.C."/>
            <person name="Yang T.C."/>
            <person name="Huo Q.B."/>
            <person name="Li W."/>
            <person name="Chen H.Y."/>
            <person name="Chen S.E."/>
            <person name="Zhou L.G."/>
            <person name="Ni X.B."/>
            <person name="Tian J.H."/>
            <person name="Sheng Y."/>
            <person name="Liu T."/>
            <person name="Pan Y.S."/>
            <person name="Xia L.Y."/>
            <person name="Li J."/>
            <person name="Zhao F."/>
            <person name="Cao W.C."/>
        </authorList>
    </citation>
    <scope>NUCLEOTIDE SEQUENCE</scope>
    <source>
        <strain evidence="12">Rsan-2018</strain>
    </source>
</reference>
<dbReference type="PANTHER" id="PTHR48021">
    <property type="match status" value="1"/>
</dbReference>
<reference evidence="12" key="2">
    <citation type="submission" date="2021-09" db="EMBL/GenBank/DDBJ databases">
        <authorList>
            <person name="Jia N."/>
            <person name="Wang J."/>
            <person name="Shi W."/>
            <person name="Du L."/>
            <person name="Sun Y."/>
            <person name="Zhan W."/>
            <person name="Jiang J."/>
            <person name="Wang Q."/>
            <person name="Zhang B."/>
            <person name="Ji P."/>
            <person name="Sakyi L.B."/>
            <person name="Cui X."/>
            <person name="Yuan T."/>
            <person name="Jiang B."/>
            <person name="Yang W."/>
            <person name="Lam T.T.-Y."/>
            <person name="Chang Q."/>
            <person name="Ding S."/>
            <person name="Wang X."/>
            <person name="Zhu J."/>
            <person name="Ruan X."/>
            <person name="Zhao L."/>
            <person name="Wei J."/>
            <person name="Que T."/>
            <person name="Du C."/>
            <person name="Cheng J."/>
            <person name="Dai P."/>
            <person name="Han X."/>
            <person name="Huang E."/>
            <person name="Gao Y."/>
            <person name="Liu J."/>
            <person name="Shao H."/>
            <person name="Ye R."/>
            <person name="Li L."/>
            <person name="Wei W."/>
            <person name="Wang X."/>
            <person name="Wang C."/>
            <person name="Huo Q."/>
            <person name="Li W."/>
            <person name="Guo W."/>
            <person name="Chen H."/>
            <person name="Chen S."/>
            <person name="Zhou L."/>
            <person name="Zhou L."/>
            <person name="Ni X."/>
            <person name="Tian J."/>
            <person name="Zhou Y."/>
            <person name="Sheng Y."/>
            <person name="Liu T."/>
            <person name="Pan Y."/>
            <person name="Xia L."/>
            <person name="Li J."/>
            <person name="Zhao F."/>
            <person name="Cao W."/>
        </authorList>
    </citation>
    <scope>NUCLEOTIDE SEQUENCE</scope>
    <source>
        <strain evidence="12">Rsan-2018</strain>
        <tissue evidence="12">Larvae</tissue>
    </source>
</reference>
<feature type="transmembrane region" description="Helical" evidence="10">
    <location>
        <begin position="88"/>
        <end position="104"/>
    </location>
</feature>
<feature type="compositionally biased region" description="Gly residues" evidence="9">
    <location>
        <begin position="600"/>
        <end position="614"/>
    </location>
</feature>
<dbReference type="Pfam" id="PF00083">
    <property type="entry name" value="Sugar_tr"/>
    <property type="match status" value="1"/>
</dbReference>
<feature type="compositionally biased region" description="Pro residues" evidence="9">
    <location>
        <begin position="480"/>
        <end position="491"/>
    </location>
</feature>